<dbReference type="Proteomes" id="UP000275267">
    <property type="component" value="Unassembled WGS sequence"/>
</dbReference>
<feature type="domain" description="DUF6598" evidence="2">
    <location>
        <begin position="1"/>
        <end position="68"/>
    </location>
</feature>
<evidence type="ECO:0000259" key="2">
    <source>
        <dbReference type="Pfam" id="PF20241"/>
    </source>
</evidence>
<gene>
    <name evidence="3" type="ORF">C2845_PM04G32530</name>
</gene>
<dbReference type="Pfam" id="PF20241">
    <property type="entry name" value="DUF6598"/>
    <property type="match status" value="1"/>
</dbReference>
<dbReference type="InterPro" id="IPR046533">
    <property type="entry name" value="DUF6598"/>
</dbReference>
<dbReference type="OrthoDB" id="667227at2759"/>
<protein>
    <recommendedName>
        <fullName evidence="2">DUF6598 domain-containing protein</fullName>
    </recommendedName>
</protein>
<organism evidence="3 4">
    <name type="scientific">Panicum miliaceum</name>
    <name type="common">Proso millet</name>
    <name type="synonym">Broomcorn millet</name>
    <dbReference type="NCBI Taxonomy" id="4540"/>
    <lineage>
        <taxon>Eukaryota</taxon>
        <taxon>Viridiplantae</taxon>
        <taxon>Streptophyta</taxon>
        <taxon>Embryophyta</taxon>
        <taxon>Tracheophyta</taxon>
        <taxon>Spermatophyta</taxon>
        <taxon>Magnoliopsida</taxon>
        <taxon>Liliopsida</taxon>
        <taxon>Poales</taxon>
        <taxon>Poaceae</taxon>
        <taxon>PACMAD clade</taxon>
        <taxon>Panicoideae</taxon>
        <taxon>Panicodae</taxon>
        <taxon>Paniceae</taxon>
        <taxon>Panicinae</taxon>
        <taxon>Panicum</taxon>
        <taxon>Panicum sect. Panicum</taxon>
    </lineage>
</organism>
<proteinExistence type="predicted"/>
<dbReference type="PANTHER" id="PTHR33065:SF153">
    <property type="entry name" value="DUF6598 DOMAIN-CONTAINING PROTEIN"/>
    <property type="match status" value="1"/>
</dbReference>
<sequence length="78" mass="8759">MVAIRDTVDHNRNIVFCRARDNCQTLSKEHPYLVLTGPTRAVLLELSVPMIIEVDLTLKGTTDSEDETERSSCADIIQ</sequence>
<dbReference type="PIRSF" id="PIRSF002703">
    <property type="entry name" value="Thaumatin"/>
    <property type="match status" value="1"/>
</dbReference>
<dbReference type="InterPro" id="IPR001938">
    <property type="entry name" value="Thaumatin"/>
</dbReference>
<evidence type="ECO:0000313" key="3">
    <source>
        <dbReference type="EMBL" id="RLM86445.1"/>
    </source>
</evidence>
<dbReference type="AlphaFoldDB" id="A0A3L6QUM9"/>
<comment type="caution">
    <text evidence="3">The sequence shown here is derived from an EMBL/GenBank/DDBJ whole genome shotgun (WGS) entry which is preliminary data.</text>
</comment>
<feature type="region of interest" description="Disordered" evidence="1">
    <location>
        <begin position="59"/>
        <end position="78"/>
    </location>
</feature>
<reference evidence="4" key="1">
    <citation type="journal article" date="2019" name="Nat. Commun.">
        <title>The genome of broomcorn millet.</title>
        <authorList>
            <person name="Zou C."/>
            <person name="Miki D."/>
            <person name="Li D."/>
            <person name="Tang Q."/>
            <person name="Xiao L."/>
            <person name="Rajput S."/>
            <person name="Deng P."/>
            <person name="Jia W."/>
            <person name="Huang R."/>
            <person name="Zhang M."/>
            <person name="Sun Y."/>
            <person name="Hu J."/>
            <person name="Fu X."/>
            <person name="Schnable P.S."/>
            <person name="Li F."/>
            <person name="Zhang H."/>
            <person name="Feng B."/>
            <person name="Zhu X."/>
            <person name="Liu R."/>
            <person name="Schnable J.C."/>
            <person name="Zhu J.-K."/>
            <person name="Zhang H."/>
        </authorList>
    </citation>
    <scope>NUCLEOTIDE SEQUENCE [LARGE SCALE GENOMIC DNA]</scope>
</reference>
<evidence type="ECO:0000256" key="1">
    <source>
        <dbReference type="SAM" id="MobiDB-lite"/>
    </source>
</evidence>
<accession>A0A3L6QUM9</accession>
<keyword evidence="4" id="KW-1185">Reference proteome</keyword>
<dbReference type="PANTHER" id="PTHR33065">
    <property type="entry name" value="OS07G0486400 PROTEIN"/>
    <property type="match status" value="1"/>
</dbReference>
<dbReference type="EMBL" id="PQIB02000011">
    <property type="protein sequence ID" value="RLM86445.1"/>
    <property type="molecule type" value="Genomic_DNA"/>
</dbReference>
<evidence type="ECO:0000313" key="4">
    <source>
        <dbReference type="Proteomes" id="UP000275267"/>
    </source>
</evidence>
<name>A0A3L6QUM9_PANMI</name>